<feature type="signal peptide" evidence="1">
    <location>
        <begin position="1"/>
        <end position="23"/>
    </location>
</feature>
<dbReference type="Proteomes" id="UP001281003">
    <property type="component" value="Unassembled WGS sequence"/>
</dbReference>
<evidence type="ECO:0000256" key="1">
    <source>
        <dbReference type="SAM" id="SignalP"/>
    </source>
</evidence>
<organism evidence="2 3">
    <name type="scientific">Sordaria brevicollis</name>
    <dbReference type="NCBI Taxonomy" id="83679"/>
    <lineage>
        <taxon>Eukaryota</taxon>
        <taxon>Fungi</taxon>
        <taxon>Dikarya</taxon>
        <taxon>Ascomycota</taxon>
        <taxon>Pezizomycotina</taxon>
        <taxon>Sordariomycetes</taxon>
        <taxon>Sordariomycetidae</taxon>
        <taxon>Sordariales</taxon>
        <taxon>Sordariaceae</taxon>
        <taxon>Sordaria</taxon>
    </lineage>
</organism>
<dbReference type="EMBL" id="JAUTDP010000005">
    <property type="protein sequence ID" value="KAK3399200.1"/>
    <property type="molecule type" value="Genomic_DNA"/>
</dbReference>
<dbReference type="AlphaFoldDB" id="A0AAE0PFY3"/>
<evidence type="ECO:0000313" key="2">
    <source>
        <dbReference type="EMBL" id="KAK3399200.1"/>
    </source>
</evidence>
<keyword evidence="3" id="KW-1185">Reference proteome</keyword>
<evidence type="ECO:0000313" key="3">
    <source>
        <dbReference type="Proteomes" id="UP001281003"/>
    </source>
</evidence>
<sequence length="106" mass="11565">MRADIAGFRAILCSLWQFFGSQAENLGLALPANASWSHPDAPRIPRSEARYRLPQVIRRHHLTSSPGYAGGPSCLGFVTVATTIFFHGVEGKMLSGNLDNLEIVVE</sequence>
<reference evidence="2" key="2">
    <citation type="submission" date="2023-07" db="EMBL/GenBank/DDBJ databases">
        <authorList>
            <consortium name="Lawrence Berkeley National Laboratory"/>
            <person name="Haridas S."/>
            <person name="Hensen N."/>
            <person name="Bonometti L."/>
            <person name="Westerberg I."/>
            <person name="Brannstrom I.O."/>
            <person name="Guillou S."/>
            <person name="Cros-Aarteil S."/>
            <person name="Calhoun S."/>
            <person name="Kuo A."/>
            <person name="Mondo S."/>
            <person name="Pangilinan J."/>
            <person name="Riley R."/>
            <person name="LaButti K."/>
            <person name="Andreopoulos B."/>
            <person name="Lipzen A."/>
            <person name="Chen C."/>
            <person name="Yanf M."/>
            <person name="Daum C."/>
            <person name="Ng V."/>
            <person name="Clum A."/>
            <person name="Steindorff A."/>
            <person name="Ohm R."/>
            <person name="Martin F."/>
            <person name="Silar P."/>
            <person name="Natvig D."/>
            <person name="Lalanne C."/>
            <person name="Gautier V."/>
            <person name="Ament-velasquez S.L."/>
            <person name="Kruys A."/>
            <person name="Hutchinson M.I."/>
            <person name="Powell A.J."/>
            <person name="Barry K."/>
            <person name="Miller A.N."/>
            <person name="Grigoriev I.V."/>
            <person name="Debuchy R."/>
            <person name="Gladieux P."/>
            <person name="Thoren M.H."/>
            <person name="Johannesson H."/>
        </authorList>
    </citation>
    <scope>NUCLEOTIDE SEQUENCE</scope>
    <source>
        <strain evidence="2">FGSC 1904</strain>
    </source>
</reference>
<accession>A0AAE0PFY3</accession>
<name>A0AAE0PFY3_SORBR</name>
<proteinExistence type="predicted"/>
<keyword evidence="1" id="KW-0732">Signal</keyword>
<reference evidence="2" key="1">
    <citation type="journal article" date="2023" name="Mol. Phylogenet. Evol.">
        <title>Genome-scale phylogeny and comparative genomics of the fungal order Sordariales.</title>
        <authorList>
            <person name="Hensen N."/>
            <person name="Bonometti L."/>
            <person name="Westerberg I."/>
            <person name="Brannstrom I.O."/>
            <person name="Guillou S."/>
            <person name="Cros-Aarteil S."/>
            <person name="Calhoun S."/>
            <person name="Haridas S."/>
            <person name="Kuo A."/>
            <person name="Mondo S."/>
            <person name="Pangilinan J."/>
            <person name="Riley R."/>
            <person name="LaButti K."/>
            <person name="Andreopoulos B."/>
            <person name="Lipzen A."/>
            <person name="Chen C."/>
            <person name="Yan M."/>
            <person name="Daum C."/>
            <person name="Ng V."/>
            <person name="Clum A."/>
            <person name="Steindorff A."/>
            <person name="Ohm R.A."/>
            <person name="Martin F."/>
            <person name="Silar P."/>
            <person name="Natvig D.O."/>
            <person name="Lalanne C."/>
            <person name="Gautier V."/>
            <person name="Ament-Velasquez S.L."/>
            <person name="Kruys A."/>
            <person name="Hutchinson M.I."/>
            <person name="Powell A.J."/>
            <person name="Barry K."/>
            <person name="Miller A.N."/>
            <person name="Grigoriev I.V."/>
            <person name="Debuchy R."/>
            <person name="Gladieux P."/>
            <person name="Hiltunen Thoren M."/>
            <person name="Johannesson H."/>
        </authorList>
    </citation>
    <scope>NUCLEOTIDE SEQUENCE</scope>
    <source>
        <strain evidence="2">FGSC 1904</strain>
    </source>
</reference>
<protein>
    <submittedName>
        <fullName evidence="2">Uncharacterized protein</fullName>
    </submittedName>
</protein>
<comment type="caution">
    <text evidence="2">The sequence shown here is derived from an EMBL/GenBank/DDBJ whole genome shotgun (WGS) entry which is preliminary data.</text>
</comment>
<feature type="chain" id="PRO_5042216231" evidence="1">
    <location>
        <begin position="24"/>
        <end position="106"/>
    </location>
</feature>
<gene>
    <name evidence="2" type="ORF">B0T20DRAFT_193828</name>
</gene>